<keyword evidence="2" id="KW-0732">Signal</keyword>
<evidence type="ECO:0000256" key="1">
    <source>
        <dbReference type="SAM" id="Phobius"/>
    </source>
</evidence>
<protein>
    <recommendedName>
        <fullName evidence="5">Secreted protein</fullName>
    </recommendedName>
</protein>
<keyword evidence="1" id="KW-0812">Transmembrane</keyword>
<dbReference type="RefSeq" id="WP_148068831.1">
    <property type="nucleotide sequence ID" value="NZ_VRZA01000004.1"/>
</dbReference>
<feature type="signal peptide" evidence="2">
    <location>
        <begin position="1"/>
        <end position="25"/>
    </location>
</feature>
<evidence type="ECO:0000313" key="3">
    <source>
        <dbReference type="EMBL" id="TXS92828.1"/>
    </source>
</evidence>
<feature type="transmembrane region" description="Helical" evidence="1">
    <location>
        <begin position="162"/>
        <end position="182"/>
    </location>
</feature>
<dbReference type="Proteomes" id="UP000321039">
    <property type="component" value="Unassembled WGS sequence"/>
</dbReference>
<organism evidence="3 4">
    <name type="scientific">Parahaliea maris</name>
    <dbReference type="NCBI Taxonomy" id="2716870"/>
    <lineage>
        <taxon>Bacteria</taxon>
        <taxon>Pseudomonadati</taxon>
        <taxon>Pseudomonadota</taxon>
        <taxon>Gammaproteobacteria</taxon>
        <taxon>Cellvibrionales</taxon>
        <taxon>Halieaceae</taxon>
        <taxon>Parahaliea</taxon>
    </lineage>
</organism>
<sequence length="187" mass="20057">MLKKLIVATGMTAALSLSGQVAAQAAPTCADIEWSASVLAAYPEIAQSCKGIYEKNGELYAKASVEVLRVRGNRVTFRPIHVDGTKGESHSIQVPSSWRAEIGGRSYRASELSRGQELNVYLPHDRWALAVHDEEPADDVEIAVITIEEADEPEMPTTASPLFLVGLAGGALLSLGGLITALRRRFA</sequence>
<evidence type="ECO:0000313" key="4">
    <source>
        <dbReference type="Proteomes" id="UP000321039"/>
    </source>
</evidence>
<comment type="caution">
    <text evidence="3">The sequence shown here is derived from an EMBL/GenBank/DDBJ whole genome shotgun (WGS) entry which is preliminary data.</text>
</comment>
<reference evidence="3 4" key="1">
    <citation type="submission" date="2019-08" db="EMBL/GenBank/DDBJ databases">
        <title>Parahaliea maris sp. nov., isolated from the surface seawater.</title>
        <authorList>
            <person name="Liu Y."/>
        </authorList>
    </citation>
    <scope>NUCLEOTIDE SEQUENCE [LARGE SCALE GENOMIC DNA]</scope>
    <source>
        <strain evidence="3 4">HSLHS9</strain>
    </source>
</reference>
<feature type="chain" id="PRO_5022846532" description="Secreted protein" evidence="2">
    <location>
        <begin position="26"/>
        <end position="187"/>
    </location>
</feature>
<keyword evidence="1" id="KW-1133">Transmembrane helix</keyword>
<keyword evidence="4" id="KW-1185">Reference proteome</keyword>
<evidence type="ECO:0000256" key="2">
    <source>
        <dbReference type="SAM" id="SignalP"/>
    </source>
</evidence>
<evidence type="ECO:0008006" key="5">
    <source>
        <dbReference type="Google" id="ProtNLM"/>
    </source>
</evidence>
<dbReference type="EMBL" id="VRZA01000004">
    <property type="protein sequence ID" value="TXS92828.1"/>
    <property type="molecule type" value="Genomic_DNA"/>
</dbReference>
<accession>A0A5C8ZWL2</accession>
<gene>
    <name evidence="3" type="ORF">FV139_12730</name>
</gene>
<name>A0A5C8ZWL2_9GAMM</name>
<dbReference type="AlphaFoldDB" id="A0A5C8ZWL2"/>
<keyword evidence="1" id="KW-0472">Membrane</keyword>
<proteinExistence type="predicted"/>